<dbReference type="PRINTS" id="PR00722">
    <property type="entry name" value="CHYMOTRYPSIN"/>
</dbReference>
<sequence>MGIFLLFITFVFQLNAYVLGDDPPFETNIVGGQIADIEDYPYQVAVIQDERLWCGGSIANPNYVLTAGHCVFMAIMPLFVHAGSRYWYNPGSVHEVDFNITYTTEISTTDDVALLHVVEPFVYDATHQAIPKLKNGLMGVVTGWGSSHDQGPQDELFAVKVPIIKPEICNRIFKDTLIGEIHLGEFCAGSYGKSSCQGDSGGPLVVRGRQAGIVSKGLGCSNAQYLTVYADITYFYEWITSHISE</sequence>
<evidence type="ECO:0000256" key="6">
    <source>
        <dbReference type="ARBA" id="ARBA00022801"/>
    </source>
</evidence>
<evidence type="ECO:0000256" key="7">
    <source>
        <dbReference type="ARBA" id="ARBA00022825"/>
    </source>
</evidence>
<dbReference type="InterPro" id="IPR018114">
    <property type="entry name" value="TRYPSIN_HIS"/>
</dbReference>
<dbReference type="SMART" id="SM00020">
    <property type="entry name" value="Tryp_SPc"/>
    <property type="match status" value="1"/>
</dbReference>
<evidence type="ECO:0000256" key="3">
    <source>
        <dbReference type="ARBA" id="ARBA00022525"/>
    </source>
</evidence>
<dbReference type="GO" id="GO:0005576">
    <property type="term" value="C:extracellular region"/>
    <property type="evidence" value="ECO:0007669"/>
    <property type="project" value="UniProtKB-SubCell"/>
</dbReference>
<comment type="subcellular location">
    <subcellularLocation>
        <location evidence="1">Secreted</location>
    </subcellularLocation>
</comment>
<evidence type="ECO:0000313" key="14">
    <source>
        <dbReference type="RefSeq" id="XP_011502268.1"/>
    </source>
</evidence>
<dbReference type="GO" id="GO:0004252">
    <property type="term" value="F:serine-type endopeptidase activity"/>
    <property type="evidence" value="ECO:0007669"/>
    <property type="project" value="InterPro"/>
</dbReference>
<dbReference type="PANTHER" id="PTHR24276">
    <property type="entry name" value="POLYSERASE-RELATED"/>
    <property type="match status" value="1"/>
</dbReference>
<dbReference type="InterPro" id="IPR033116">
    <property type="entry name" value="TRYPSIN_SER"/>
</dbReference>
<evidence type="ECO:0000256" key="1">
    <source>
        <dbReference type="ARBA" id="ARBA00004613"/>
    </source>
</evidence>
<dbReference type="GeneID" id="105365733"/>
<organism evidence="13 14">
    <name type="scientific">Ceratosolen solmsi marchali</name>
    <dbReference type="NCBI Taxonomy" id="326594"/>
    <lineage>
        <taxon>Eukaryota</taxon>
        <taxon>Metazoa</taxon>
        <taxon>Ecdysozoa</taxon>
        <taxon>Arthropoda</taxon>
        <taxon>Hexapoda</taxon>
        <taxon>Insecta</taxon>
        <taxon>Pterygota</taxon>
        <taxon>Neoptera</taxon>
        <taxon>Endopterygota</taxon>
        <taxon>Hymenoptera</taxon>
        <taxon>Apocrita</taxon>
        <taxon>Proctotrupomorpha</taxon>
        <taxon>Chalcidoidea</taxon>
        <taxon>Agaonidae</taxon>
        <taxon>Agaoninae</taxon>
        <taxon>Ceratosolen</taxon>
    </lineage>
</organism>
<gene>
    <name evidence="14" type="primary">LOC105365733</name>
</gene>
<dbReference type="FunFam" id="2.40.10.10:FF:000054">
    <property type="entry name" value="Complement C1r subcomponent"/>
    <property type="match status" value="1"/>
</dbReference>
<dbReference type="SUPFAM" id="SSF50494">
    <property type="entry name" value="Trypsin-like serine proteases"/>
    <property type="match status" value="1"/>
</dbReference>
<dbReference type="CDD" id="cd00190">
    <property type="entry name" value="Tryp_SPc"/>
    <property type="match status" value="1"/>
</dbReference>
<name>A0AAJ6YQD4_9HYME</name>
<comment type="similarity">
    <text evidence="2">Belongs to the peptidase S1 family.</text>
</comment>
<evidence type="ECO:0000256" key="5">
    <source>
        <dbReference type="ARBA" id="ARBA00022729"/>
    </source>
</evidence>
<dbReference type="InterPro" id="IPR001314">
    <property type="entry name" value="Peptidase_S1A"/>
</dbReference>
<accession>A0AAJ6YQD4</accession>
<feature type="chain" id="PRO_5042513696" evidence="11">
    <location>
        <begin position="21"/>
        <end position="245"/>
    </location>
</feature>
<dbReference type="InterPro" id="IPR009003">
    <property type="entry name" value="Peptidase_S1_PA"/>
</dbReference>
<evidence type="ECO:0000256" key="9">
    <source>
        <dbReference type="ARBA" id="ARBA00023180"/>
    </source>
</evidence>
<feature type="domain" description="Peptidase S1" evidence="12">
    <location>
        <begin position="29"/>
        <end position="244"/>
    </location>
</feature>
<evidence type="ECO:0000256" key="2">
    <source>
        <dbReference type="ARBA" id="ARBA00007664"/>
    </source>
</evidence>
<dbReference type="InterPro" id="IPR050430">
    <property type="entry name" value="Peptidase_S1"/>
</dbReference>
<evidence type="ECO:0000256" key="4">
    <source>
        <dbReference type="ARBA" id="ARBA00022670"/>
    </source>
</evidence>
<reference evidence="14" key="1">
    <citation type="submission" date="2025-08" db="UniProtKB">
        <authorList>
            <consortium name="RefSeq"/>
        </authorList>
    </citation>
    <scope>IDENTIFICATION</scope>
</reference>
<keyword evidence="3" id="KW-0964">Secreted</keyword>
<evidence type="ECO:0000313" key="13">
    <source>
        <dbReference type="Proteomes" id="UP000695007"/>
    </source>
</evidence>
<dbReference type="AlphaFoldDB" id="A0AAJ6YQD4"/>
<dbReference type="Gene3D" id="2.40.10.10">
    <property type="entry name" value="Trypsin-like serine proteases"/>
    <property type="match status" value="2"/>
</dbReference>
<keyword evidence="6 10" id="KW-0378">Hydrolase</keyword>
<dbReference type="PROSITE" id="PS50240">
    <property type="entry name" value="TRYPSIN_DOM"/>
    <property type="match status" value="1"/>
</dbReference>
<dbReference type="GO" id="GO:0006508">
    <property type="term" value="P:proteolysis"/>
    <property type="evidence" value="ECO:0007669"/>
    <property type="project" value="UniProtKB-KW"/>
</dbReference>
<keyword evidence="13" id="KW-1185">Reference proteome</keyword>
<protein>
    <submittedName>
        <fullName evidence="14">Trypsin epsilon-like</fullName>
    </submittedName>
</protein>
<keyword evidence="5 11" id="KW-0732">Signal</keyword>
<evidence type="ECO:0000256" key="8">
    <source>
        <dbReference type="ARBA" id="ARBA00023157"/>
    </source>
</evidence>
<dbReference type="PROSITE" id="PS00135">
    <property type="entry name" value="TRYPSIN_SER"/>
    <property type="match status" value="1"/>
</dbReference>
<evidence type="ECO:0000256" key="11">
    <source>
        <dbReference type="SAM" id="SignalP"/>
    </source>
</evidence>
<keyword evidence="8" id="KW-1015">Disulfide bond</keyword>
<dbReference type="InterPro" id="IPR001254">
    <property type="entry name" value="Trypsin_dom"/>
</dbReference>
<keyword evidence="9" id="KW-0325">Glycoprotein</keyword>
<dbReference type="Pfam" id="PF00089">
    <property type="entry name" value="Trypsin"/>
    <property type="match status" value="1"/>
</dbReference>
<dbReference type="KEGG" id="csol:105365733"/>
<dbReference type="PANTHER" id="PTHR24276:SF91">
    <property type="entry name" value="AT26814P-RELATED"/>
    <property type="match status" value="1"/>
</dbReference>
<keyword evidence="4 10" id="KW-0645">Protease</keyword>
<dbReference type="PROSITE" id="PS00134">
    <property type="entry name" value="TRYPSIN_HIS"/>
    <property type="match status" value="1"/>
</dbReference>
<dbReference type="InterPro" id="IPR043504">
    <property type="entry name" value="Peptidase_S1_PA_chymotrypsin"/>
</dbReference>
<dbReference type="RefSeq" id="XP_011502268.1">
    <property type="nucleotide sequence ID" value="XM_011503966.1"/>
</dbReference>
<evidence type="ECO:0000259" key="12">
    <source>
        <dbReference type="PROSITE" id="PS50240"/>
    </source>
</evidence>
<keyword evidence="7 10" id="KW-0720">Serine protease</keyword>
<feature type="signal peptide" evidence="11">
    <location>
        <begin position="1"/>
        <end position="20"/>
    </location>
</feature>
<dbReference type="Proteomes" id="UP000695007">
    <property type="component" value="Unplaced"/>
</dbReference>
<evidence type="ECO:0000256" key="10">
    <source>
        <dbReference type="RuleBase" id="RU363034"/>
    </source>
</evidence>
<proteinExistence type="inferred from homology"/>